<evidence type="ECO:0000256" key="7">
    <source>
        <dbReference type="ARBA" id="ARBA00022859"/>
    </source>
</evidence>
<dbReference type="GO" id="GO:0002376">
    <property type="term" value="P:immune system process"/>
    <property type="evidence" value="ECO:0007669"/>
    <property type="project" value="UniProtKB-KW"/>
</dbReference>
<keyword evidence="5" id="KW-0863">Zinc-finger</keyword>
<dbReference type="InterPro" id="IPR000967">
    <property type="entry name" value="Znf_NFX1"/>
</dbReference>
<dbReference type="CDD" id="cd17936">
    <property type="entry name" value="EEXXEc_NFX1"/>
    <property type="match status" value="1"/>
</dbReference>
<keyword evidence="6" id="KW-0862">Zinc</keyword>
<proteinExistence type="predicted"/>
<keyword evidence="2" id="KW-0963">Cytoplasm</keyword>
<dbReference type="InterPro" id="IPR027417">
    <property type="entry name" value="P-loop_NTPase"/>
</dbReference>
<dbReference type="EMBL" id="JATAAI010000008">
    <property type="protein sequence ID" value="KAK1743928.1"/>
    <property type="molecule type" value="Genomic_DNA"/>
</dbReference>
<evidence type="ECO:0000313" key="10">
    <source>
        <dbReference type="Proteomes" id="UP001224775"/>
    </source>
</evidence>
<comment type="subcellular location">
    <subcellularLocation>
        <location evidence="1">Cytoplasm</location>
    </subcellularLocation>
</comment>
<organism evidence="9 10">
    <name type="scientific">Skeletonema marinoi</name>
    <dbReference type="NCBI Taxonomy" id="267567"/>
    <lineage>
        <taxon>Eukaryota</taxon>
        <taxon>Sar</taxon>
        <taxon>Stramenopiles</taxon>
        <taxon>Ochrophyta</taxon>
        <taxon>Bacillariophyta</taxon>
        <taxon>Coscinodiscophyceae</taxon>
        <taxon>Thalassiosirophycidae</taxon>
        <taxon>Thalassiosirales</taxon>
        <taxon>Skeletonemataceae</taxon>
        <taxon>Skeletonema</taxon>
        <taxon>Skeletonema marinoi-dohrnii complex</taxon>
    </lineage>
</organism>
<dbReference type="InterPro" id="IPR046439">
    <property type="entry name" value="ZF_RZ_dom"/>
</dbReference>
<dbReference type="GO" id="GO:0004386">
    <property type="term" value="F:helicase activity"/>
    <property type="evidence" value="ECO:0007669"/>
    <property type="project" value="InterPro"/>
</dbReference>
<dbReference type="InterPro" id="IPR045055">
    <property type="entry name" value="DNA2/NAM7-like"/>
</dbReference>
<keyword evidence="3" id="KW-0479">Metal-binding</keyword>
<dbReference type="Pfam" id="PF13087">
    <property type="entry name" value="AAA_12"/>
    <property type="match status" value="1"/>
</dbReference>
<keyword evidence="10" id="KW-1185">Reference proteome</keyword>
<dbReference type="GO" id="GO:0031048">
    <property type="term" value="P:regulatory ncRNA-mediated heterochromatin formation"/>
    <property type="evidence" value="ECO:0007669"/>
    <property type="project" value="TreeGrafter"/>
</dbReference>
<dbReference type="GO" id="GO:0005737">
    <property type="term" value="C:cytoplasm"/>
    <property type="evidence" value="ECO:0007669"/>
    <property type="project" value="UniProtKB-SubCell"/>
</dbReference>
<feature type="domain" description="RZ-type" evidence="8">
    <location>
        <begin position="1559"/>
        <end position="1640"/>
    </location>
</feature>
<evidence type="ECO:0000259" key="8">
    <source>
        <dbReference type="PROSITE" id="PS51981"/>
    </source>
</evidence>
<dbReference type="InterPro" id="IPR041677">
    <property type="entry name" value="DNA2/NAM7_AAA_11"/>
</dbReference>
<dbReference type="PANTHER" id="PTHR10887">
    <property type="entry name" value="DNA2/NAM7 HELICASE FAMILY"/>
    <property type="match status" value="1"/>
</dbReference>
<comment type="caution">
    <text evidence="9">The sequence shown here is derived from an EMBL/GenBank/DDBJ whole genome shotgun (WGS) entry which is preliminary data.</text>
</comment>
<dbReference type="SMART" id="SM00438">
    <property type="entry name" value="ZnF_NFX"/>
    <property type="match status" value="5"/>
</dbReference>
<accession>A0AAD8YDS7</accession>
<dbReference type="CDD" id="cd06008">
    <property type="entry name" value="NF-X1-zinc-finger"/>
    <property type="match status" value="1"/>
</dbReference>
<name>A0AAD8YDS7_9STRA</name>
<dbReference type="GO" id="GO:0031380">
    <property type="term" value="C:nuclear RNA-directed RNA polymerase complex"/>
    <property type="evidence" value="ECO:0007669"/>
    <property type="project" value="TreeGrafter"/>
</dbReference>
<keyword evidence="7" id="KW-0391">Immunity</keyword>
<dbReference type="Proteomes" id="UP001224775">
    <property type="component" value="Unassembled WGS sequence"/>
</dbReference>
<evidence type="ECO:0000256" key="4">
    <source>
        <dbReference type="ARBA" id="ARBA00022737"/>
    </source>
</evidence>
<dbReference type="PROSITE" id="PS51981">
    <property type="entry name" value="ZF_RZ"/>
    <property type="match status" value="1"/>
</dbReference>
<keyword evidence="4" id="KW-0677">Repeat</keyword>
<evidence type="ECO:0000313" key="9">
    <source>
        <dbReference type="EMBL" id="KAK1743928.1"/>
    </source>
</evidence>
<gene>
    <name evidence="9" type="ORF">QTG54_005525</name>
</gene>
<evidence type="ECO:0000256" key="3">
    <source>
        <dbReference type="ARBA" id="ARBA00022723"/>
    </source>
</evidence>
<dbReference type="InterPro" id="IPR041679">
    <property type="entry name" value="DNA2/NAM7-like_C"/>
</dbReference>
<dbReference type="Gene3D" id="3.40.50.300">
    <property type="entry name" value="P-loop containing nucleotide triphosphate hydrolases"/>
    <property type="match status" value="2"/>
</dbReference>
<evidence type="ECO:0000256" key="5">
    <source>
        <dbReference type="ARBA" id="ARBA00022771"/>
    </source>
</evidence>
<dbReference type="GO" id="GO:0008270">
    <property type="term" value="F:zinc ion binding"/>
    <property type="evidence" value="ECO:0007669"/>
    <property type="project" value="UniProtKB-KW"/>
</dbReference>
<evidence type="ECO:0000256" key="6">
    <source>
        <dbReference type="ARBA" id="ARBA00022833"/>
    </source>
</evidence>
<dbReference type="InterPro" id="IPR047187">
    <property type="entry name" value="SF1_C_Upf1"/>
</dbReference>
<evidence type="ECO:0000256" key="1">
    <source>
        <dbReference type="ARBA" id="ARBA00004496"/>
    </source>
</evidence>
<sequence length="1640" mass="184961">MSRRTNAQATSRKNGGQHAWQRKMLTKLVRDEKAIFRSRDTHAFLQGMDLFDSKPELLLLLTDSRNCGEARLRECLSMITGPESADSIMAPILSNIMSSDTLRPLHKARRKMAVVMIYNVPGLIQFLAEDWAKCINLSSNETVCIICQFLIEASLSLVEARCSQDVGTIAKSMKKSTQIDTKLSHKLCAILQLVDTPDLKMSPKPKTSANTAVCWGADLEPPGGRHDNDHPNYRDISLVPTKDELAYTGRSWLPLASGENSCVQDLDQCLLDKNFRLLREDAVGAMRENITDPRPSKVWKNARIIGASCKDVRNPRGTAPLHFLVQVDPYEGKSMNWQRQRAFPPDGLVAFYDDVGKQHIMATIYVRMLDQPGEWLLHSGGPIIGVVFHHDNDVRTAISDISANKDINERFQEIFNVTKENRDIEEITQLKSSFKTYSLIEVSDSFFSYRPVLESLQTMVSVPLSQEIVHIERHHDRPLYLPRTVKLPSDFNSVEVDLDDWSNQSVMQSTTLDESQSRALGMALTSRVALIQGPPGTGKTFIGSLIAQIIRDNSDESILCVCYTNHALDQFLEHMLKRGEKRLVRIGGRTKSEALKKYELKALSKKERSLSTLQLPLEWKHARDVLENSNLAVNFEIIHHDGFAVVGRNNTKIDEDYLFSSWKRGEECPEWLQESLEVEETDNLWLLLPAQRLERINEWKQLQSEEMNEMIQTARQRYEDLSAEKVDIGLEIDSYILEKARIIGATTTGAAKYRDLLSLKSASVVIVEEAGEVLEPHVLTSLTENKENSEETKHLILIGDHLQLRPKLESYSLTKVSGNGFDFDISLFERLIHSGFDSAMLGVQHRMKPCIADLIRRQTYPSLQDHPSVASYPDVRGVPDNLLFIDHANFENGADDLATTKSNPFEAQLCVEIVRYLLLQGYAHSQVTILTPYVGQILTIVKEMRRTKHGMFIVGNAATLRSSSKGNHVWKPLLDMFQSQGRIVKSFPTVCQLHPMDGTTYCRTVQEFRTHRPNGGCNRPCSARLECGHACPLMCHPTDQGHLITHKQCTEPCRRIPPRCPRNHPCNKLCREDCGECLVRVEDTRLPCGHLASSPTCDSVRDDSSRKKLSHRCREKVMHTFTACGHECETACANANSQLPICPKLCNTMLECGHPCQNKCKSCKEGNHSCKQKCERTLFCGHICGRECHGGDPCPPCDKKCSVSCVHSKCVGKCSNIPTILTHRVLLKCSSCVEDCDWQCLHEGKCSLVCGAPCNRLPCNLRCDKLLACGHRCPSICGEDCPDVSFCIECCSTETKANIVDMLEFNSYEEQDLDNDPVIFLQCGHFYSTTTLDGIMEIDKSYEIDEEGNFVGLQVLSSLLGTSKPKSCPDCRSTINHVKRYGRLISFMRLRFLERKHMTSVEMRLRRYSLILRGEPDDAKVKRLIEILEQLESDVKDGPMRKVFEACRGREIVVTPPPSRPYLELLRLRAQCFTRLILESNDVNFNVAIDVYQQSIDYADADRSRYMSSVLRLDLCKLLMNWTALHQVKARVDHICNRVIEDDINAALVQEAIDLKEKCNDKELKEVLKAMNQVMGYNYGGGWSSHWYECPNGHPYFIGECGGAMELGRCNECGEQIGGGSHRLLASNRSSATVAEALQD</sequence>
<dbReference type="Pfam" id="PF20173">
    <property type="entry name" value="ZnF_RZ-type"/>
    <property type="match status" value="1"/>
</dbReference>
<dbReference type="PANTHER" id="PTHR10887:SF341">
    <property type="entry name" value="NFX1-TYPE ZINC FINGER-CONTAINING PROTEIN 1"/>
    <property type="match status" value="1"/>
</dbReference>
<dbReference type="SUPFAM" id="SSF52540">
    <property type="entry name" value="P-loop containing nucleoside triphosphate hydrolases"/>
    <property type="match status" value="1"/>
</dbReference>
<evidence type="ECO:0000256" key="2">
    <source>
        <dbReference type="ARBA" id="ARBA00022490"/>
    </source>
</evidence>
<dbReference type="CDD" id="cd18808">
    <property type="entry name" value="SF1_C_Upf1"/>
    <property type="match status" value="1"/>
</dbReference>
<reference evidence="9" key="1">
    <citation type="submission" date="2023-06" db="EMBL/GenBank/DDBJ databases">
        <title>Survivors Of The Sea: Transcriptome response of Skeletonema marinoi to long-term dormancy.</title>
        <authorList>
            <person name="Pinder M.I.M."/>
            <person name="Kourtchenko O."/>
            <person name="Robertson E.K."/>
            <person name="Larsson T."/>
            <person name="Maumus F."/>
            <person name="Osuna-Cruz C.M."/>
            <person name="Vancaester E."/>
            <person name="Stenow R."/>
            <person name="Vandepoele K."/>
            <person name="Ploug H."/>
            <person name="Bruchert V."/>
            <person name="Godhe A."/>
            <person name="Topel M."/>
        </authorList>
    </citation>
    <scope>NUCLEOTIDE SEQUENCE</scope>
    <source>
        <strain evidence="9">R05AC</strain>
    </source>
</reference>
<dbReference type="Pfam" id="PF13086">
    <property type="entry name" value="AAA_11"/>
    <property type="match status" value="1"/>
</dbReference>
<protein>
    <submittedName>
        <fullName evidence="9">NFX1-type zinc finger-containing protein</fullName>
    </submittedName>
</protein>